<dbReference type="NCBIfam" id="NF033516">
    <property type="entry name" value="transpos_IS3"/>
    <property type="match status" value="1"/>
</dbReference>
<sequence length="205" mass="22803">MIAFIDDHRGAYGVEPICKVLPIAPSTYHAHVARRLDPSKCSAQALRDAALRPEIERVFAENFEVYGARKVWRQMMREGFDVARCTVERLMQGMGLAGVIRGKPVRTTISDKGAPCPLDHANRVFHAPAPNRLWLSDFTYVSTWAGFVYLASRQMLRICADVIDAYARRIVGWRVSRTAHAGFVLDALEQALPPATARPSRPGAS</sequence>
<gene>
    <name evidence="2" type="ORF">FHS55_002206</name>
</gene>
<evidence type="ECO:0000259" key="1">
    <source>
        <dbReference type="Pfam" id="PF13276"/>
    </source>
</evidence>
<dbReference type="Pfam" id="PF13276">
    <property type="entry name" value="HTH_21"/>
    <property type="match status" value="1"/>
</dbReference>
<keyword evidence="3" id="KW-1185">Reference proteome</keyword>
<evidence type="ECO:0000313" key="3">
    <source>
        <dbReference type="Proteomes" id="UP000533469"/>
    </source>
</evidence>
<dbReference type="InterPro" id="IPR048020">
    <property type="entry name" value="Transpos_IS3"/>
</dbReference>
<evidence type="ECO:0000313" key="2">
    <source>
        <dbReference type="EMBL" id="MBB3771607.1"/>
    </source>
</evidence>
<protein>
    <submittedName>
        <fullName evidence="2">Transposase InsO family protein</fullName>
    </submittedName>
</protein>
<dbReference type="PANTHER" id="PTHR46889">
    <property type="entry name" value="TRANSPOSASE INSF FOR INSERTION SEQUENCE IS3B-RELATED"/>
    <property type="match status" value="1"/>
</dbReference>
<comment type="caution">
    <text evidence="2">The sequence shown here is derived from an EMBL/GenBank/DDBJ whole genome shotgun (WGS) entry which is preliminary data.</text>
</comment>
<dbReference type="SUPFAM" id="SSF53098">
    <property type="entry name" value="Ribonuclease H-like"/>
    <property type="match status" value="1"/>
</dbReference>
<name>A0A839ZA62_9HYPH</name>
<dbReference type="EMBL" id="JACICD010000003">
    <property type="protein sequence ID" value="MBB3771607.1"/>
    <property type="molecule type" value="Genomic_DNA"/>
</dbReference>
<dbReference type="InterPro" id="IPR025948">
    <property type="entry name" value="HTH-like_dom"/>
</dbReference>
<organism evidence="2 3">
    <name type="scientific">Ancylobacter tetraedralis</name>
    <dbReference type="NCBI Taxonomy" id="217068"/>
    <lineage>
        <taxon>Bacteria</taxon>
        <taxon>Pseudomonadati</taxon>
        <taxon>Pseudomonadota</taxon>
        <taxon>Alphaproteobacteria</taxon>
        <taxon>Hyphomicrobiales</taxon>
        <taxon>Xanthobacteraceae</taxon>
        <taxon>Ancylobacter</taxon>
    </lineage>
</organism>
<accession>A0A839ZA62</accession>
<dbReference type="AlphaFoldDB" id="A0A839ZA62"/>
<dbReference type="InterPro" id="IPR050900">
    <property type="entry name" value="Transposase_IS3/IS150/IS904"/>
</dbReference>
<reference evidence="2 3" key="1">
    <citation type="submission" date="2020-08" db="EMBL/GenBank/DDBJ databases">
        <title>Genomic Encyclopedia of Type Strains, Phase IV (KMG-IV): sequencing the most valuable type-strain genomes for metagenomic binning, comparative biology and taxonomic classification.</title>
        <authorList>
            <person name="Goeker M."/>
        </authorList>
    </citation>
    <scope>NUCLEOTIDE SEQUENCE [LARGE SCALE GENOMIC DNA]</scope>
    <source>
        <strain evidence="2 3">DSM 5895</strain>
    </source>
</reference>
<proteinExistence type="predicted"/>
<dbReference type="PANTHER" id="PTHR46889:SF4">
    <property type="entry name" value="TRANSPOSASE INSO FOR INSERTION SEQUENCE ELEMENT IS911B-RELATED"/>
    <property type="match status" value="1"/>
</dbReference>
<dbReference type="Proteomes" id="UP000533469">
    <property type="component" value="Unassembled WGS sequence"/>
</dbReference>
<dbReference type="InterPro" id="IPR012337">
    <property type="entry name" value="RNaseH-like_sf"/>
</dbReference>
<feature type="domain" description="HTH-like" evidence="1">
    <location>
        <begin position="48"/>
        <end position="103"/>
    </location>
</feature>